<protein>
    <submittedName>
        <fullName evidence="3">Restriction endonuclease</fullName>
    </submittedName>
</protein>
<keyword evidence="1" id="KW-0472">Membrane</keyword>
<dbReference type="Proteomes" id="UP000295344">
    <property type="component" value="Unassembled WGS sequence"/>
</dbReference>
<dbReference type="InterPro" id="IPR011335">
    <property type="entry name" value="Restrct_endonuc-II-like"/>
</dbReference>
<dbReference type="InterPro" id="IPR011856">
    <property type="entry name" value="tRNA_endonuc-like_dom_sf"/>
</dbReference>
<keyword evidence="3" id="KW-0540">Nuclease</keyword>
<keyword evidence="3" id="KW-0255">Endonuclease</keyword>
<accession>A0A4R7FT91</accession>
<organism evidence="3 4">
    <name type="scientific">Amnibacterium kyonggiense</name>
    <dbReference type="NCBI Taxonomy" id="595671"/>
    <lineage>
        <taxon>Bacteria</taxon>
        <taxon>Bacillati</taxon>
        <taxon>Actinomycetota</taxon>
        <taxon>Actinomycetes</taxon>
        <taxon>Micrococcales</taxon>
        <taxon>Microbacteriaceae</taxon>
        <taxon>Amnibacterium</taxon>
    </lineage>
</organism>
<evidence type="ECO:0000313" key="3">
    <source>
        <dbReference type="EMBL" id="TDS81115.1"/>
    </source>
</evidence>
<reference evidence="3 4" key="1">
    <citation type="submission" date="2019-03" db="EMBL/GenBank/DDBJ databases">
        <title>Genomic Encyclopedia of Archaeal and Bacterial Type Strains, Phase II (KMG-II): from individual species to whole genera.</title>
        <authorList>
            <person name="Goeker M."/>
        </authorList>
    </citation>
    <scope>NUCLEOTIDE SEQUENCE [LARGE SCALE GENOMIC DNA]</scope>
    <source>
        <strain evidence="3 4">DSM 24782</strain>
    </source>
</reference>
<gene>
    <name evidence="3" type="ORF">CLV52_1691</name>
</gene>
<proteinExistence type="predicted"/>
<comment type="caution">
    <text evidence="3">The sequence shown here is derived from an EMBL/GenBank/DDBJ whole genome shotgun (WGS) entry which is preliminary data.</text>
</comment>
<sequence length="182" mass="19532">MLLMIVLIGMVIFANVSTPTLMPVGWPAAICVIFGGIAVAAMIAGVVGTRAEKVRYTQVGGPVLSWQAAEQMAANHMRAYGFSDARTTPAGADSGIDVVSRWGVAQVKYFSKPVGRPEVQKLRGAAHGRDRVLFYALTGFNTNAVQFANECGIALFQFDQRGMVWPVNPLAKAYKKPEPTTA</sequence>
<dbReference type="SUPFAM" id="SSF52980">
    <property type="entry name" value="Restriction endonuclease-like"/>
    <property type="match status" value="1"/>
</dbReference>
<dbReference type="Gene3D" id="3.40.1350.10">
    <property type="match status" value="1"/>
</dbReference>
<dbReference type="EMBL" id="SOAM01000001">
    <property type="protein sequence ID" value="TDS81115.1"/>
    <property type="molecule type" value="Genomic_DNA"/>
</dbReference>
<dbReference type="GO" id="GO:0003677">
    <property type="term" value="F:DNA binding"/>
    <property type="evidence" value="ECO:0007669"/>
    <property type="project" value="InterPro"/>
</dbReference>
<dbReference type="InterPro" id="IPR007560">
    <property type="entry name" value="Restrct_endonuc_IV_Mrr"/>
</dbReference>
<keyword evidence="1" id="KW-1133">Transmembrane helix</keyword>
<evidence type="ECO:0000313" key="4">
    <source>
        <dbReference type="Proteomes" id="UP000295344"/>
    </source>
</evidence>
<feature type="transmembrane region" description="Helical" evidence="1">
    <location>
        <begin position="24"/>
        <end position="47"/>
    </location>
</feature>
<keyword evidence="1" id="KW-0812">Transmembrane</keyword>
<keyword evidence="4" id="KW-1185">Reference proteome</keyword>
<feature type="domain" description="Restriction endonuclease type IV Mrr" evidence="2">
    <location>
        <begin position="64"/>
        <end position="158"/>
    </location>
</feature>
<name>A0A4R7FT91_9MICO</name>
<dbReference type="Pfam" id="PF04471">
    <property type="entry name" value="Mrr_cat"/>
    <property type="match status" value="1"/>
</dbReference>
<keyword evidence="3" id="KW-0378">Hydrolase</keyword>
<dbReference type="AlphaFoldDB" id="A0A4R7FT91"/>
<dbReference type="GO" id="GO:0009307">
    <property type="term" value="P:DNA restriction-modification system"/>
    <property type="evidence" value="ECO:0007669"/>
    <property type="project" value="InterPro"/>
</dbReference>
<dbReference type="GO" id="GO:0004519">
    <property type="term" value="F:endonuclease activity"/>
    <property type="evidence" value="ECO:0007669"/>
    <property type="project" value="UniProtKB-KW"/>
</dbReference>
<evidence type="ECO:0000256" key="1">
    <source>
        <dbReference type="SAM" id="Phobius"/>
    </source>
</evidence>
<evidence type="ECO:0000259" key="2">
    <source>
        <dbReference type="Pfam" id="PF04471"/>
    </source>
</evidence>